<protein>
    <submittedName>
        <fullName evidence="2">Uncharacterized protein</fullName>
    </submittedName>
</protein>
<name>A0AAW2F418_9HYME</name>
<proteinExistence type="predicted"/>
<comment type="caution">
    <text evidence="2">The sequence shown here is derived from an EMBL/GenBank/DDBJ whole genome shotgun (WGS) entry which is preliminary data.</text>
</comment>
<evidence type="ECO:0000313" key="3">
    <source>
        <dbReference type="Proteomes" id="UP001430953"/>
    </source>
</evidence>
<reference evidence="2 3" key="1">
    <citation type="submission" date="2023-03" db="EMBL/GenBank/DDBJ databases">
        <title>High recombination rates correlate with genetic variation in Cardiocondyla obscurior ants.</title>
        <authorList>
            <person name="Errbii M."/>
        </authorList>
    </citation>
    <scope>NUCLEOTIDE SEQUENCE [LARGE SCALE GENOMIC DNA]</scope>
    <source>
        <strain evidence="2">Alpha-2009</strain>
        <tissue evidence="2">Whole body</tissue>
    </source>
</reference>
<sequence length="138" mass="16059">MFRMFFFSSARVCNDNETIAITRDSAPENESKKRGLSDNRTESRNYCTTVSATEDYPRKSRQTVYGISRRRMRDIRELKIVPLFLLKLPPMTKSSSTEEAARARSFANYFSLVSQRNRDIELKSNNTGGFLPTYRTHR</sequence>
<dbReference type="Proteomes" id="UP001430953">
    <property type="component" value="Unassembled WGS sequence"/>
</dbReference>
<feature type="region of interest" description="Disordered" evidence="1">
    <location>
        <begin position="23"/>
        <end position="53"/>
    </location>
</feature>
<keyword evidence="3" id="KW-1185">Reference proteome</keyword>
<dbReference type="AlphaFoldDB" id="A0AAW2F418"/>
<accession>A0AAW2F418</accession>
<gene>
    <name evidence="2" type="ORF">PUN28_013660</name>
</gene>
<evidence type="ECO:0000313" key="2">
    <source>
        <dbReference type="EMBL" id="KAL0110162.1"/>
    </source>
</evidence>
<feature type="compositionally biased region" description="Basic and acidic residues" evidence="1">
    <location>
        <begin position="25"/>
        <end position="43"/>
    </location>
</feature>
<dbReference type="EMBL" id="JADYXP020000014">
    <property type="protein sequence ID" value="KAL0110162.1"/>
    <property type="molecule type" value="Genomic_DNA"/>
</dbReference>
<organism evidence="2 3">
    <name type="scientific">Cardiocondyla obscurior</name>
    <dbReference type="NCBI Taxonomy" id="286306"/>
    <lineage>
        <taxon>Eukaryota</taxon>
        <taxon>Metazoa</taxon>
        <taxon>Ecdysozoa</taxon>
        <taxon>Arthropoda</taxon>
        <taxon>Hexapoda</taxon>
        <taxon>Insecta</taxon>
        <taxon>Pterygota</taxon>
        <taxon>Neoptera</taxon>
        <taxon>Endopterygota</taxon>
        <taxon>Hymenoptera</taxon>
        <taxon>Apocrita</taxon>
        <taxon>Aculeata</taxon>
        <taxon>Formicoidea</taxon>
        <taxon>Formicidae</taxon>
        <taxon>Myrmicinae</taxon>
        <taxon>Cardiocondyla</taxon>
    </lineage>
</organism>
<evidence type="ECO:0000256" key="1">
    <source>
        <dbReference type="SAM" id="MobiDB-lite"/>
    </source>
</evidence>